<keyword evidence="4" id="KW-1185">Reference proteome</keyword>
<proteinExistence type="predicted"/>
<sequence>MSPVYTQPSTDPVALQTASDNGAIHSVTTGTNIHVKLAMNLSGKRLAWIVQRTFDNLDHPDKSIRASASNTLLPLVHTSISRDEGEVMQVIDDNLCRLSLAMIQVLLCDGDHPDESEMYPAQEWHSKRIISILMRRDGPFYETLKASSSLFMKKLAWNIDWTPFDLESGESNDYPEARMDTLSVFILAVLADQGQSQDSIDPFIEKNRRSHLEGLSRFISTSLPARFIESGYLRVALVKVIQDTRYQDTLPSLVLELFMLSSATTIPLFDSSSEALHETDEHGLVRRLKHLSKTSFYRREPPDTASSVEELTGPQADVFGRLSRIFDQLSRAISTVELEKQRTLLETRMSYLVFQGVIIGIFLIVQVVMLSTLFSTEGRAPSGLTKGIAVLFAGSSSVVNVAGVYLALNFARSLFLRTRDLNRLVLSREESELLLNRVIGSALSLKDCATYDSMASQETEALQIILRANQLADQLSRTTYQARRLQHLITSHLDGHHLLTLSVNCSTALLLTSICLFLISTWPIYIWLPVVLVMSLSAAVPIRQELSHRPGVLARLRKLIKRPTTQPPFIPTAFHARSPSITIITPRPEPPYLVSVERTSPRLSFRAQDTKAGSVPATEVGPRRQEASPVLMSRSLPTSINTNVGRAAHTPPQGSPPRFSSPPPTYYPGSPTSTRTFARGNRDAAAGTTTTVVYHGNVTHNNYVTNTPQGETYQPMQFPTSVPHAGSISSRASGSPSQRPKDFVSPHLSPLSSFQQVVDLPTDRPPSTTHIFSTPSPPVVQQIYDPDSIQSPSIFGSFSTRHTISSPQGATSDIRQQRSSTGNLPYAFESPSQMHDLVGEYE</sequence>
<evidence type="ECO:0000313" key="4">
    <source>
        <dbReference type="Proteomes" id="UP000307440"/>
    </source>
</evidence>
<keyword evidence="2" id="KW-0812">Transmembrane</keyword>
<accession>A0A5C3KMN5</accession>
<evidence type="ECO:0000256" key="2">
    <source>
        <dbReference type="SAM" id="Phobius"/>
    </source>
</evidence>
<evidence type="ECO:0000313" key="3">
    <source>
        <dbReference type="EMBL" id="TFK21133.1"/>
    </source>
</evidence>
<protein>
    <recommendedName>
        <fullName evidence="5">Transmembrane protein</fullName>
    </recommendedName>
</protein>
<feature type="compositionally biased region" description="Polar residues" evidence="1">
    <location>
        <begin position="702"/>
        <end position="720"/>
    </location>
</feature>
<feature type="region of interest" description="Disordered" evidence="1">
    <location>
        <begin position="702"/>
        <end position="748"/>
    </location>
</feature>
<feature type="transmembrane region" description="Helical" evidence="2">
    <location>
        <begin position="351"/>
        <end position="375"/>
    </location>
</feature>
<dbReference type="Proteomes" id="UP000307440">
    <property type="component" value="Unassembled WGS sequence"/>
</dbReference>
<dbReference type="EMBL" id="ML210277">
    <property type="protein sequence ID" value="TFK21133.1"/>
    <property type="molecule type" value="Genomic_DNA"/>
</dbReference>
<dbReference type="AlphaFoldDB" id="A0A5C3KMN5"/>
<name>A0A5C3KMN5_COPMA</name>
<keyword evidence="2" id="KW-0472">Membrane</keyword>
<evidence type="ECO:0000256" key="1">
    <source>
        <dbReference type="SAM" id="MobiDB-lite"/>
    </source>
</evidence>
<feature type="region of interest" description="Disordered" evidence="1">
    <location>
        <begin position="795"/>
        <end position="842"/>
    </location>
</feature>
<feature type="compositionally biased region" description="Low complexity" evidence="1">
    <location>
        <begin position="725"/>
        <end position="738"/>
    </location>
</feature>
<keyword evidence="2" id="KW-1133">Transmembrane helix</keyword>
<gene>
    <name evidence="3" type="ORF">FA15DRAFT_672842</name>
</gene>
<reference evidence="3 4" key="1">
    <citation type="journal article" date="2019" name="Nat. Ecol. Evol.">
        <title>Megaphylogeny resolves global patterns of mushroom evolution.</title>
        <authorList>
            <person name="Varga T."/>
            <person name="Krizsan K."/>
            <person name="Foldi C."/>
            <person name="Dima B."/>
            <person name="Sanchez-Garcia M."/>
            <person name="Sanchez-Ramirez S."/>
            <person name="Szollosi G.J."/>
            <person name="Szarkandi J.G."/>
            <person name="Papp V."/>
            <person name="Albert L."/>
            <person name="Andreopoulos W."/>
            <person name="Angelini C."/>
            <person name="Antonin V."/>
            <person name="Barry K.W."/>
            <person name="Bougher N.L."/>
            <person name="Buchanan P."/>
            <person name="Buyck B."/>
            <person name="Bense V."/>
            <person name="Catcheside P."/>
            <person name="Chovatia M."/>
            <person name="Cooper J."/>
            <person name="Damon W."/>
            <person name="Desjardin D."/>
            <person name="Finy P."/>
            <person name="Geml J."/>
            <person name="Haridas S."/>
            <person name="Hughes K."/>
            <person name="Justo A."/>
            <person name="Karasinski D."/>
            <person name="Kautmanova I."/>
            <person name="Kiss B."/>
            <person name="Kocsube S."/>
            <person name="Kotiranta H."/>
            <person name="LaButti K.M."/>
            <person name="Lechner B.E."/>
            <person name="Liimatainen K."/>
            <person name="Lipzen A."/>
            <person name="Lukacs Z."/>
            <person name="Mihaltcheva S."/>
            <person name="Morgado L.N."/>
            <person name="Niskanen T."/>
            <person name="Noordeloos M.E."/>
            <person name="Ohm R.A."/>
            <person name="Ortiz-Santana B."/>
            <person name="Ovrebo C."/>
            <person name="Racz N."/>
            <person name="Riley R."/>
            <person name="Savchenko A."/>
            <person name="Shiryaev A."/>
            <person name="Soop K."/>
            <person name="Spirin V."/>
            <person name="Szebenyi C."/>
            <person name="Tomsovsky M."/>
            <person name="Tulloss R.E."/>
            <person name="Uehling J."/>
            <person name="Grigoriev I.V."/>
            <person name="Vagvolgyi C."/>
            <person name="Papp T."/>
            <person name="Martin F.M."/>
            <person name="Miettinen O."/>
            <person name="Hibbett D.S."/>
            <person name="Nagy L.G."/>
        </authorList>
    </citation>
    <scope>NUCLEOTIDE SEQUENCE [LARGE SCALE GENOMIC DNA]</scope>
    <source>
        <strain evidence="3 4">CBS 121175</strain>
    </source>
</reference>
<feature type="region of interest" description="Disordered" evidence="1">
    <location>
        <begin position="604"/>
        <end position="678"/>
    </location>
</feature>
<feature type="compositionally biased region" description="Pro residues" evidence="1">
    <location>
        <begin position="653"/>
        <end position="666"/>
    </location>
</feature>
<feature type="compositionally biased region" description="Polar residues" evidence="1">
    <location>
        <begin position="635"/>
        <end position="644"/>
    </location>
</feature>
<feature type="compositionally biased region" description="Low complexity" evidence="1">
    <location>
        <begin position="667"/>
        <end position="676"/>
    </location>
</feature>
<feature type="compositionally biased region" description="Polar residues" evidence="1">
    <location>
        <begin position="795"/>
        <end position="823"/>
    </location>
</feature>
<evidence type="ECO:0008006" key="5">
    <source>
        <dbReference type="Google" id="ProtNLM"/>
    </source>
</evidence>
<feature type="transmembrane region" description="Helical" evidence="2">
    <location>
        <begin position="387"/>
        <end position="408"/>
    </location>
</feature>
<organism evidence="3 4">
    <name type="scientific">Coprinopsis marcescibilis</name>
    <name type="common">Agaric fungus</name>
    <name type="synonym">Psathyrella marcescibilis</name>
    <dbReference type="NCBI Taxonomy" id="230819"/>
    <lineage>
        <taxon>Eukaryota</taxon>
        <taxon>Fungi</taxon>
        <taxon>Dikarya</taxon>
        <taxon>Basidiomycota</taxon>
        <taxon>Agaricomycotina</taxon>
        <taxon>Agaricomycetes</taxon>
        <taxon>Agaricomycetidae</taxon>
        <taxon>Agaricales</taxon>
        <taxon>Agaricineae</taxon>
        <taxon>Psathyrellaceae</taxon>
        <taxon>Coprinopsis</taxon>
    </lineage>
</organism>